<evidence type="ECO:0000256" key="2">
    <source>
        <dbReference type="ARBA" id="ARBA00022448"/>
    </source>
</evidence>
<accession>A0A077ZZE2</accession>
<dbReference type="EMBL" id="CCKQ01002765">
    <property type="protein sequence ID" value="CDW73868.1"/>
    <property type="molecule type" value="Genomic_DNA"/>
</dbReference>
<keyword evidence="5" id="KW-0406">Ion transport</keyword>
<evidence type="ECO:0000256" key="7">
    <source>
        <dbReference type="SAM" id="Coils"/>
    </source>
</evidence>
<feature type="compositionally biased region" description="Polar residues" evidence="8">
    <location>
        <begin position="967"/>
        <end position="976"/>
    </location>
</feature>
<name>A0A077ZZE2_STYLE</name>
<organism evidence="11 12">
    <name type="scientific">Stylonychia lemnae</name>
    <name type="common">Ciliate</name>
    <dbReference type="NCBI Taxonomy" id="5949"/>
    <lineage>
        <taxon>Eukaryota</taxon>
        <taxon>Sar</taxon>
        <taxon>Alveolata</taxon>
        <taxon>Ciliophora</taxon>
        <taxon>Intramacronucleata</taxon>
        <taxon>Spirotrichea</taxon>
        <taxon>Stichotrichia</taxon>
        <taxon>Sporadotrichida</taxon>
        <taxon>Oxytrichidae</taxon>
        <taxon>Stylonychinae</taxon>
        <taxon>Stylonychia</taxon>
    </lineage>
</organism>
<dbReference type="InterPro" id="IPR000595">
    <property type="entry name" value="cNMP-bd_dom"/>
</dbReference>
<dbReference type="InterPro" id="IPR005821">
    <property type="entry name" value="Ion_trans_dom"/>
</dbReference>
<evidence type="ECO:0000256" key="1">
    <source>
        <dbReference type="ARBA" id="ARBA00004141"/>
    </source>
</evidence>
<evidence type="ECO:0000259" key="10">
    <source>
        <dbReference type="PROSITE" id="PS50042"/>
    </source>
</evidence>
<evidence type="ECO:0000313" key="11">
    <source>
        <dbReference type="EMBL" id="CDW73868.1"/>
    </source>
</evidence>
<keyword evidence="4 9" id="KW-1133">Transmembrane helix</keyword>
<gene>
    <name evidence="11" type="primary">Contig4410.g4714</name>
    <name evidence="11" type="ORF">STYLEM_2856</name>
</gene>
<dbReference type="SUPFAM" id="SSF51206">
    <property type="entry name" value="cAMP-binding domain-like"/>
    <property type="match status" value="1"/>
</dbReference>
<dbReference type="PANTHER" id="PTHR47823">
    <property type="entry name" value="ION_TRANS DOMAIN-CONTAINING PROTEIN"/>
    <property type="match status" value="1"/>
</dbReference>
<dbReference type="InterPro" id="IPR018490">
    <property type="entry name" value="cNMP-bd_dom_sf"/>
</dbReference>
<feature type="transmembrane region" description="Helical" evidence="9">
    <location>
        <begin position="132"/>
        <end position="154"/>
    </location>
</feature>
<comment type="subcellular location">
    <subcellularLocation>
        <location evidence="1">Membrane</location>
        <topology evidence="1">Multi-pass membrane protein</topology>
    </subcellularLocation>
</comment>
<keyword evidence="3 9" id="KW-0812">Transmembrane</keyword>
<dbReference type="PROSITE" id="PS50042">
    <property type="entry name" value="CNMP_BINDING_3"/>
    <property type="match status" value="1"/>
</dbReference>
<feature type="domain" description="Cyclic nucleotide-binding" evidence="10">
    <location>
        <begin position="471"/>
        <end position="566"/>
    </location>
</feature>
<feature type="compositionally biased region" description="Low complexity" evidence="8">
    <location>
        <begin position="764"/>
        <end position="774"/>
    </location>
</feature>
<dbReference type="PANTHER" id="PTHR47823:SF9">
    <property type="entry name" value="CHROMOSOME UNDETERMINED SCAFFOLD_10, WHOLE GENOME SHOTGUN SEQUENCE"/>
    <property type="match status" value="1"/>
</dbReference>
<dbReference type="OrthoDB" id="297496at2759"/>
<dbReference type="SUPFAM" id="SSF81324">
    <property type="entry name" value="Voltage-gated potassium channels"/>
    <property type="match status" value="1"/>
</dbReference>
<keyword evidence="6 9" id="KW-0472">Membrane</keyword>
<feature type="region of interest" description="Disordered" evidence="8">
    <location>
        <begin position="87"/>
        <end position="108"/>
    </location>
</feature>
<evidence type="ECO:0000313" key="12">
    <source>
        <dbReference type="Proteomes" id="UP000039865"/>
    </source>
</evidence>
<sequence length="1034" mass="121569">MSNLSVNEDLKGEDWRMSNLNKAISNISEKEKQTKQNPPTELDNIMEMKDFLQKVKSLNGSEKIPTPRKRSEDNAMQIYHQLNSTQQQLISHEDKQNGNEEGTSAHDGHQEYSHEFDFHQKSHRCSRISFPLYGKIAVSWKVFMFIHIGYLAFSIPYRISFDYDPNLFDVVVDFYLTFVFLIDMLIIFITPIADKEGKLIYDKKNIALAYIRRWFFFDLAVCFPFSYFRYTSSSKHGDDDWKNLVTLNFGQIQRVYKVLLLTQLVRLRKAVRLMRDVMKRLSLKMEIANVLQNFTTLLFMVHLLGCLFTTSASFDLNSNINWITSIKIQDEGNFFIYLTAMYYAIVTCATVGYGDIQAKNKYEIMLSNLIIVFGVSYFSYILSDLSNQFSELQRDNKEKDDRNKVLDQMERKYGVSEKVLNKIRFFYKEHESNLDLSNNLEMSYLLRILPTNLKTQLAIFLYKDAINVIKFLQGRKNTFYEQYLDKLKPMRFDRGSIILEQGSRPNEVCLIMSGSVLNASNGRILPTGSLFGESDMIFKRDRKDSYIAETEVYVFKFERKIVEIMMKQYPEIAEEVRNLAWEREKVRNNQDSIQTMIKNQDSVKDIIMRYFQQISQAEAIYEARMNRNQGTKLKSRKTTEIKMDVKVIAEAVEPIIIDSNATTKEVYEILQKSIAKQYRQEQIVVKQHVYSSDSEDQMENAIIKNRRRDTFEQDLTSPTFQFDNSLSTYPLASERQKYRLSVSKINESSYPPPSNDRNDTKRVSSNNHDQSSSDDVYRQMTLPNTTHENRILNIRNSIKYHLRVFQETKNLIETHLKNFKDTLSEAKLPLPVKDTYQSGIKGLEKYRQLMNILSTQVKRNRKITNRMFIYQNYLNQIDEELKIVEDKTETFQYKIENEYLLQMKIIRQRNKLKYDQYNYQPRQSDVKPFKILKDIQSQNPRYSQRSDKQEDTGSNNNLGFDHFQIGGSYQNHPPNVFSHQTSIQNFGSLIPDLRLNARSDQKSEANSDRNDSYQFSKLNMMKARIQSLKKAIED</sequence>
<protein>
    <recommendedName>
        <fullName evidence="10">Cyclic nucleotide-binding domain-containing protein</fullName>
    </recommendedName>
</protein>
<keyword evidence="2" id="KW-0813">Transport</keyword>
<keyword evidence="12" id="KW-1185">Reference proteome</keyword>
<dbReference type="GO" id="GO:0005216">
    <property type="term" value="F:monoatomic ion channel activity"/>
    <property type="evidence" value="ECO:0007669"/>
    <property type="project" value="InterPro"/>
</dbReference>
<evidence type="ECO:0000256" key="4">
    <source>
        <dbReference type="ARBA" id="ARBA00022989"/>
    </source>
</evidence>
<feature type="transmembrane region" description="Helical" evidence="9">
    <location>
        <begin position="365"/>
        <end position="383"/>
    </location>
</feature>
<dbReference type="AlphaFoldDB" id="A0A077ZZE2"/>
<dbReference type="GO" id="GO:0016020">
    <property type="term" value="C:membrane"/>
    <property type="evidence" value="ECO:0007669"/>
    <property type="project" value="UniProtKB-SubCell"/>
</dbReference>
<dbReference type="InParanoid" id="A0A077ZZE2"/>
<reference evidence="11 12" key="1">
    <citation type="submission" date="2014-06" db="EMBL/GenBank/DDBJ databases">
        <authorList>
            <person name="Swart Estienne"/>
        </authorList>
    </citation>
    <scope>NUCLEOTIDE SEQUENCE [LARGE SCALE GENOMIC DNA]</scope>
    <source>
        <strain evidence="11 12">130c</strain>
    </source>
</reference>
<feature type="region of interest" description="Disordered" evidence="8">
    <location>
        <begin position="742"/>
        <end position="778"/>
    </location>
</feature>
<dbReference type="CDD" id="cd00038">
    <property type="entry name" value="CAP_ED"/>
    <property type="match status" value="1"/>
</dbReference>
<dbReference type="Proteomes" id="UP000039865">
    <property type="component" value="Unassembled WGS sequence"/>
</dbReference>
<evidence type="ECO:0000256" key="3">
    <source>
        <dbReference type="ARBA" id="ARBA00022692"/>
    </source>
</evidence>
<evidence type="ECO:0000256" key="9">
    <source>
        <dbReference type="SAM" id="Phobius"/>
    </source>
</evidence>
<evidence type="ECO:0000256" key="8">
    <source>
        <dbReference type="SAM" id="MobiDB-lite"/>
    </source>
</evidence>
<dbReference type="InterPro" id="IPR014710">
    <property type="entry name" value="RmlC-like_jellyroll"/>
</dbReference>
<feature type="transmembrane region" description="Helical" evidence="9">
    <location>
        <begin position="174"/>
        <end position="193"/>
    </location>
</feature>
<keyword evidence="7" id="KW-0175">Coiled coil</keyword>
<evidence type="ECO:0000256" key="5">
    <source>
        <dbReference type="ARBA" id="ARBA00023065"/>
    </source>
</evidence>
<feature type="compositionally biased region" description="Basic and acidic residues" evidence="8">
    <location>
        <begin position="91"/>
        <end position="108"/>
    </location>
</feature>
<feature type="transmembrane region" description="Helical" evidence="9">
    <location>
        <begin position="334"/>
        <end position="353"/>
    </location>
</feature>
<feature type="region of interest" description="Disordered" evidence="8">
    <location>
        <begin position="937"/>
        <end position="976"/>
    </location>
</feature>
<feature type="coiled-coil region" evidence="7">
    <location>
        <begin position="382"/>
        <end position="412"/>
    </location>
</feature>
<proteinExistence type="predicted"/>
<dbReference type="Gene3D" id="1.10.287.70">
    <property type="match status" value="1"/>
</dbReference>
<feature type="transmembrane region" description="Helical" evidence="9">
    <location>
        <begin position="290"/>
        <end position="314"/>
    </location>
</feature>
<dbReference type="Gene3D" id="2.60.120.10">
    <property type="entry name" value="Jelly Rolls"/>
    <property type="match status" value="1"/>
</dbReference>
<dbReference type="Pfam" id="PF00520">
    <property type="entry name" value="Ion_trans"/>
    <property type="match status" value="1"/>
</dbReference>
<evidence type="ECO:0000256" key="6">
    <source>
        <dbReference type="ARBA" id="ARBA00023136"/>
    </source>
</evidence>